<proteinExistence type="predicted"/>
<name>A0ABV9FR50_9NOCA</name>
<dbReference type="RefSeq" id="WP_378416653.1">
    <property type="nucleotide sequence ID" value="NZ_JBHSFO010000004.1"/>
</dbReference>
<evidence type="ECO:0000313" key="2">
    <source>
        <dbReference type="Proteomes" id="UP001595914"/>
    </source>
</evidence>
<keyword evidence="2" id="KW-1185">Reference proteome</keyword>
<dbReference type="Proteomes" id="UP001595914">
    <property type="component" value="Unassembled WGS sequence"/>
</dbReference>
<comment type="caution">
    <text evidence="1">The sequence shown here is derived from an EMBL/GenBank/DDBJ whole genome shotgun (WGS) entry which is preliminary data.</text>
</comment>
<dbReference type="EMBL" id="JBHSFO010000004">
    <property type="protein sequence ID" value="MFC4604112.1"/>
    <property type="molecule type" value="Genomic_DNA"/>
</dbReference>
<accession>A0ABV9FR50</accession>
<organism evidence="1 2">
    <name type="scientific">Rhodococcus kronopolitis</name>
    <dbReference type="NCBI Taxonomy" id="1460226"/>
    <lineage>
        <taxon>Bacteria</taxon>
        <taxon>Bacillati</taxon>
        <taxon>Actinomycetota</taxon>
        <taxon>Actinomycetes</taxon>
        <taxon>Mycobacteriales</taxon>
        <taxon>Nocardiaceae</taxon>
        <taxon>Rhodococcus</taxon>
    </lineage>
</organism>
<gene>
    <name evidence="1" type="ORF">ACFO6S_10490</name>
</gene>
<evidence type="ECO:0000313" key="1">
    <source>
        <dbReference type="EMBL" id="MFC4604112.1"/>
    </source>
</evidence>
<sequence>MASTGEECRADGSPLGPAGAADGGFEALRAAIHGYDGGAAERLDAAVHRYRRGISAQVTGRAGVGRSAVLAALAGVGATVELVESEAWDVPGTSDPELTGEVVVLVLAGPPRPADLRAARAAPPRSLAVLNKSDALDDPAALAAAAGSELGLVCLPVSACAGPDGDGDGVDVARAAVRGLVDAVRADRAAAVLSVLRGLTGMATARDDVEAYLAGDAGVRLAADSHRSSAEGRAPDLERADLARRRNRVRAGERRVGHA</sequence>
<reference evidence="2" key="1">
    <citation type="journal article" date="2019" name="Int. J. Syst. Evol. Microbiol.">
        <title>The Global Catalogue of Microorganisms (GCM) 10K type strain sequencing project: providing services to taxonomists for standard genome sequencing and annotation.</title>
        <authorList>
            <consortium name="The Broad Institute Genomics Platform"/>
            <consortium name="The Broad Institute Genome Sequencing Center for Infectious Disease"/>
            <person name="Wu L."/>
            <person name="Ma J."/>
        </authorList>
    </citation>
    <scope>NUCLEOTIDE SEQUENCE [LARGE SCALE GENOMIC DNA]</scope>
    <source>
        <strain evidence="2">CCUG 54520</strain>
    </source>
</reference>
<protein>
    <submittedName>
        <fullName evidence="1">Uncharacterized protein</fullName>
    </submittedName>
</protein>